<dbReference type="Gene3D" id="3.40.50.620">
    <property type="entry name" value="HUPs"/>
    <property type="match status" value="1"/>
</dbReference>
<evidence type="ECO:0000256" key="5">
    <source>
        <dbReference type="ARBA" id="ARBA00022840"/>
    </source>
</evidence>
<dbReference type="Pfam" id="PF03054">
    <property type="entry name" value="tRNA_Me_trans"/>
    <property type="match status" value="1"/>
</dbReference>
<feature type="domain" description="tRNA-specific 2-thiouridylase MnmA-like central" evidence="12">
    <location>
        <begin position="221"/>
        <end position="277"/>
    </location>
</feature>
<evidence type="ECO:0000256" key="10">
    <source>
        <dbReference type="HAMAP-Rule" id="MF_00144"/>
    </source>
</evidence>
<dbReference type="GO" id="GO:0103016">
    <property type="term" value="F:tRNA-uridine 2-sulfurtransferase activity"/>
    <property type="evidence" value="ECO:0007669"/>
    <property type="project" value="UniProtKB-EC"/>
</dbReference>
<keyword evidence="7 10" id="KW-1015">Disulfide bond</keyword>
<comment type="caution">
    <text evidence="13">The sequence shown here is derived from an EMBL/GenBank/DDBJ whole genome shotgun (WGS) entry which is preliminary data.</text>
</comment>
<organism evidence="13">
    <name type="scientific">Caldilineaceae bacterium SB0662_bin_9</name>
    <dbReference type="NCBI Taxonomy" id="2605258"/>
    <lineage>
        <taxon>Bacteria</taxon>
        <taxon>Bacillati</taxon>
        <taxon>Chloroflexota</taxon>
        <taxon>Caldilineae</taxon>
        <taxon>Caldilineales</taxon>
        <taxon>Caldilineaceae</taxon>
    </lineage>
</organism>
<keyword evidence="3 10" id="KW-0819">tRNA processing</keyword>
<evidence type="ECO:0000256" key="8">
    <source>
        <dbReference type="ARBA" id="ARBA00051542"/>
    </source>
</evidence>
<feature type="active site" description="Cysteine persulfide intermediate" evidence="10">
    <location>
        <position position="203"/>
    </location>
</feature>
<feature type="binding site" evidence="10">
    <location>
        <begin position="11"/>
        <end position="18"/>
    </location>
    <ligand>
        <name>ATP</name>
        <dbReference type="ChEBI" id="CHEBI:30616"/>
    </ligand>
</feature>
<evidence type="ECO:0000256" key="1">
    <source>
        <dbReference type="ARBA" id="ARBA00022555"/>
    </source>
</evidence>
<comment type="similarity">
    <text evidence="10">Belongs to the MnmA/TRMU family.</text>
</comment>
<dbReference type="Gene3D" id="2.30.30.280">
    <property type="entry name" value="Adenine nucleotide alpha hydrolases-like domains"/>
    <property type="match status" value="1"/>
</dbReference>
<feature type="region of interest" description="Interaction with tRNA" evidence="10">
    <location>
        <begin position="153"/>
        <end position="155"/>
    </location>
</feature>
<dbReference type="AlphaFoldDB" id="A0A6B1DRR9"/>
<dbReference type="GO" id="GO:0000049">
    <property type="term" value="F:tRNA binding"/>
    <property type="evidence" value="ECO:0007669"/>
    <property type="project" value="UniProtKB-KW"/>
</dbReference>
<dbReference type="Gene3D" id="2.40.30.10">
    <property type="entry name" value="Translation factors"/>
    <property type="match status" value="1"/>
</dbReference>
<feature type="binding site" evidence="10">
    <location>
        <position position="37"/>
    </location>
    <ligand>
        <name>ATP</name>
        <dbReference type="ChEBI" id="CHEBI:30616"/>
    </ligand>
</feature>
<evidence type="ECO:0000256" key="4">
    <source>
        <dbReference type="ARBA" id="ARBA00022741"/>
    </source>
</evidence>
<dbReference type="GO" id="GO:0005524">
    <property type="term" value="F:ATP binding"/>
    <property type="evidence" value="ECO:0007669"/>
    <property type="project" value="UniProtKB-KW"/>
</dbReference>
<proteinExistence type="inferred from homology"/>
<comment type="caution">
    <text evidence="10">Lacks conserved residue(s) required for the propagation of feature annotation.</text>
</comment>
<protein>
    <recommendedName>
        <fullName evidence="10">tRNA-specific 2-thiouridylase MnmA</fullName>
        <ecNumber evidence="10">2.8.1.13</ecNumber>
    </recommendedName>
</protein>
<feature type="domain" description="tRNA-specific 2-thiouridylase MnmA-like C-terminal" evidence="11">
    <location>
        <begin position="286"/>
        <end position="359"/>
    </location>
</feature>
<dbReference type="NCBIfam" id="TIGR00420">
    <property type="entry name" value="trmU"/>
    <property type="match status" value="1"/>
</dbReference>
<feature type="active site" description="Nucleophile" evidence="10">
    <location>
        <position position="106"/>
    </location>
</feature>
<feature type="region of interest" description="Interaction with tRNA" evidence="10">
    <location>
        <begin position="310"/>
        <end position="311"/>
    </location>
</feature>
<feature type="site" description="Interaction with tRNA" evidence="10">
    <location>
        <position position="131"/>
    </location>
</feature>
<accession>A0A6B1DRR9</accession>
<evidence type="ECO:0000259" key="11">
    <source>
        <dbReference type="Pfam" id="PF20258"/>
    </source>
</evidence>
<keyword evidence="5 10" id="KW-0067">ATP-binding</keyword>
<comment type="catalytic activity">
    <reaction evidence="8 10">
        <text>S-sulfanyl-L-cysteinyl-[protein] + uridine(34) in tRNA + AH2 + ATP = 2-thiouridine(34) in tRNA + L-cysteinyl-[protein] + A + AMP + diphosphate + H(+)</text>
        <dbReference type="Rhea" id="RHEA:47032"/>
        <dbReference type="Rhea" id="RHEA-COMP:10131"/>
        <dbReference type="Rhea" id="RHEA-COMP:11726"/>
        <dbReference type="Rhea" id="RHEA-COMP:11727"/>
        <dbReference type="Rhea" id="RHEA-COMP:11728"/>
        <dbReference type="ChEBI" id="CHEBI:13193"/>
        <dbReference type="ChEBI" id="CHEBI:15378"/>
        <dbReference type="ChEBI" id="CHEBI:17499"/>
        <dbReference type="ChEBI" id="CHEBI:29950"/>
        <dbReference type="ChEBI" id="CHEBI:30616"/>
        <dbReference type="ChEBI" id="CHEBI:33019"/>
        <dbReference type="ChEBI" id="CHEBI:61963"/>
        <dbReference type="ChEBI" id="CHEBI:65315"/>
        <dbReference type="ChEBI" id="CHEBI:87170"/>
        <dbReference type="ChEBI" id="CHEBI:456215"/>
        <dbReference type="EC" id="2.8.1.13"/>
    </reaction>
</comment>
<dbReference type="HAMAP" id="MF_00144">
    <property type="entry name" value="tRNA_thiouridyl_MnmA"/>
    <property type="match status" value="1"/>
</dbReference>
<dbReference type="NCBIfam" id="NF001138">
    <property type="entry name" value="PRK00143.1"/>
    <property type="match status" value="1"/>
</dbReference>
<feature type="binding site" evidence="10">
    <location>
        <position position="130"/>
    </location>
    <ligand>
        <name>ATP</name>
        <dbReference type="ChEBI" id="CHEBI:30616"/>
    </ligand>
</feature>
<gene>
    <name evidence="10 13" type="primary">mnmA</name>
    <name evidence="13" type="ORF">F4Y08_08665</name>
</gene>
<dbReference type="SUPFAM" id="SSF52402">
    <property type="entry name" value="Adenine nucleotide alpha hydrolases-like"/>
    <property type="match status" value="1"/>
</dbReference>
<dbReference type="PANTHER" id="PTHR11933:SF5">
    <property type="entry name" value="MITOCHONDRIAL TRNA-SPECIFIC 2-THIOURIDYLASE 1"/>
    <property type="match status" value="1"/>
</dbReference>
<sequence length="362" mass="39997">MNIDSPVTAVAMSGGLDSSMAAALLVEQGVDCIGIMMRLWSEQGPGIASTNKCCSADSVDVARTVADHLGIPFYLVNAEEPFRKAVVEPYIGGFDLGRTPNPCLNCNRHIRFDWLLRYALGLGAERLATGHHARSRREANGSYSLLRAVDPQKDQSYVLSVLTQRQLGRSLFPVGAYTKPELRDMARQRNLPVADKQESMDLCFVADDDYRRFLEDWSLSPVQPGPIVTIEGDTVGTHQGLHRYTIGQRRGLDIPVHSREPRYVIRKLPEENTLVIGNRSDLATLEFQVDETNWIRRPHSSDPDLTCQIRYRGRGIPCALEETGDNGVTVLLQEPQYGVAPGQAAVFYRGDECLGGGMIASP</sequence>
<evidence type="ECO:0000256" key="9">
    <source>
        <dbReference type="ARBA" id="ARBA00056575"/>
    </source>
</evidence>
<keyword evidence="2 10" id="KW-0808">Transferase</keyword>
<feature type="site" description="Interaction with tRNA" evidence="10">
    <location>
        <position position="343"/>
    </location>
</feature>
<dbReference type="EMBL" id="VXPY01000060">
    <property type="protein sequence ID" value="MYD90389.1"/>
    <property type="molecule type" value="Genomic_DNA"/>
</dbReference>
<dbReference type="InterPro" id="IPR014729">
    <property type="entry name" value="Rossmann-like_a/b/a_fold"/>
</dbReference>
<keyword evidence="10" id="KW-0963">Cytoplasm</keyword>
<dbReference type="InterPro" id="IPR023382">
    <property type="entry name" value="MnmA-like_central_sf"/>
</dbReference>
<dbReference type="CDD" id="cd01998">
    <property type="entry name" value="MnmA_TRMU-like"/>
    <property type="match status" value="1"/>
</dbReference>
<dbReference type="GO" id="GO:0005737">
    <property type="term" value="C:cytoplasm"/>
    <property type="evidence" value="ECO:0007669"/>
    <property type="project" value="UniProtKB-SubCell"/>
</dbReference>
<dbReference type="GO" id="GO:0002143">
    <property type="term" value="P:tRNA wobble position uridine thiolation"/>
    <property type="evidence" value="ECO:0007669"/>
    <property type="project" value="TreeGrafter"/>
</dbReference>
<feature type="disulfide bond" description="Alternate" evidence="10">
    <location>
        <begin position="106"/>
        <end position="203"/>
    </location>
</feature>
<dbReference type="EC" id="2.8.1.13" evidence="10"/>
<dbReference type="Pfam" id="PF20258">
    <property type="entry name" value="tRNA_Me_trans_C"/>
    <property type="match status" value="1"/>
</dbReference>
<evidence type="ECO:0000259" key="12">
    <source>
        <dbReference type="Pfam" id="PF20259"/>
    </source>
</evidence>
<evidence type="ECO:0000256" key="6">
    <source>
        <dbReference type="ARBA" id="ARBA00022884"/>
    </source>
</evidence>
<evidence type="ECO:0000256" key="2">
    <source>
        <dbReference type="ARBA" id="ARBA00022679"/>
    </source>
</evidence>
<dbReference type="PANTHER" id="PTHR11933">
    <property type="entry name" value="TRNA 5-METHYLAMINOMETHYL-2-THIOURIDYLATE -METHYLTRANSFERASE"/>
    <property type="match status" value="1"/>
</dbReference>
<keyword evidence="4 10" id="KW-0547">Nucleotide-binding</keyword>
<name>A0A6B1DRR9_9CHLR</name>
<dbReference type="InterPro" id="IPR046884">
    <property type="entry name" value="MnmA-like_central"/>
</dbReference>
<keyword evidence="1 10" id="KW-0820">tRNA-binding</keyword>
<dbReference type="InterPro" id="IPR046885">
    <property type="entry name" value="MnmA-like_C"/>
</dbReference>
<comment type="subcellular location">
    <subcellularLocation>
        <location evidence="10">Cytoplasm</location>
    </subcellularLocation>
</comment>
<dbReference type="Pfam" id="PF20259">
    <property type="entry name" value="tRNA_Me_trans_M"/>
    <property type="match status" value="1"/>
</dbReference>
<evidence type="ECO:0000256" key="7">
    <source>
        <dbReference type="ARBA" id="ARBA00023157"/>
    </source>
</evidence>
<comment type="function">
    <text evidence="9 10">Catalyzes the 2-thiolation of uridine at the wobble position (U34) of tRNA, leading to the formation of s(2)U34.</text>
</comment>
<evidence type="ECO:0000256" key="3">
    <source>
        <dbReference type="ARBA" id="ARBA00022694"/>
    </source>
</evidence>
<evidence type="ECO:0000313" key="13">
    <source>
        <dbReference type="EMBL" id="MYD90389.1"/>
    </source>
</evidence>
<dbReference type="InterPro" id="IPR004506">
    <property type="entry name" value="MnmA-like"/>
</dbReference>
<dbReference type="FunFam" id="2.30.30.280:FF:000001">
    <property type="entry name" value="tRNA-specific 2-thiouridylase MnmA"/>
    <property type="match status" value="1"/>
</dbReference>
<reference evidence="13" key="1">
    <citation type="submission" date="2019-09" db="EMBL/GenBank/DDBJ databases">
        <title>Characterisation of the sponge microbiome using genome-centric metagenomics.</title>
        <authorList>
            <person name="Engelberts J.P."/>
            <person name="Robbins S.J."/>
            <person name="De Goeij J.M."/>
            <person name="Aranda M."/>
            <person name="Bell S.C."/>
            <person name="Webster N.S."/>
        </authorList>
    </citation>
    <scope>NUCLEOTIDE SEQUENCE</scope>
    <source>
        <strain evidence="13">SB0662_bin_9</strain>
    </source>
</reference>
<keyword evidence="6 10" id="KW-0694">RNA-binding</keyword>